<sequence length="153" mass="18188">MIQLFQYNAEVRNEWFDLCKHISKEELTRTRIGGVGSILYTLFHVADVEYSWVRGIQGKPDIVVNYEEYKSLEQVRHLSSSWNQETLEFLHTWTEDRDTFVTQVSWHKDIYTEGEILRHVIAHEIHHMGQLSIWTRELEIKPVSANFIGRSLR</sequence>
<dbReference type="SUPFAM" id="SSF109854">
    <property type="entry name" value="DinB/YfiT-like putative metalloenzymes"/>
    <property type="match status" value="1"/>
</dbReference>
<protein>
    <submittedName>
        <fullName evidence="3">Damage-inducible protein DinB</fullName>
    </submittedName>
</protein>
<evidence type="ECO:0000313" key="3">
    <source>
        <dbReference type="EMBL" id="MBP2000617.1"/>
    </source>
</evidence>
<proteinExistence type="inferred from homology"/>
<dbReference type="PANTHER" id="PTHR37302">
    <property type="entry name" value="SLR1116 PROTEIN"/>
    <property type="match status" value="1"/>
</dbReference>
<evidence type="ECO:0000313" key="4">
    <source>
        <dbReference type="Proteomes" id="UP001519288"/>
    </source>
</evidence>
<gene>
    <name evidence="3" type="ORF">J2Z69_001648</name>
</gene>
<dbReference type="InterPro" id="IPR034660">
    <property type="entry name" value="DinB/YfiT-like"/>
</dbReference>
<keyword evidence="2" id="KW-0479">Metal-binding</keyword>
<dbReference type="Proteomes" id="UP001519288">
    <property type="component" value="Unassembled WGS sequence"/>
</dbReference>
<name>A0ABS4JFY6_9BACL</name>
<dbReference type="RefSeq" id="WP_209860947.1">
    <property type="nucleotide sequence ID" value="NZ_JAGGLD010000002.1"/>
</dbReference>
<organism evidence="3 4">
    <name type="scientific">Paenibacillus shirakamiensis</name>
    <dbReference type="NCBI Taxonomy" id="1265935"/>
    <lineage>
        <taxon>Bacteria</taxon>
        <taxon>Bacillati</taxon>
        <taxon>Bacillota</taxon>
        <taxon>Bacilli</taxon>
        <taxon>Bacillales</taxon>
        <taxon>Paenibacillaceae</taxon>
        <taxon>Paenibacillus</taxon>
    </lineage>
</organism>
<comment type="caution">
    <text evidence="3">The sequence shown here is derived from an EMBL/GenBank/DDBJ whole genome shotgun (WGS) entry which is preliminary data.</text>
</comment>
<evidence type="ECO:0000256" key="1">
    <source>
        <dbReference type="ARBA" id="ARBA00008635"/>
    </source>
</evidence>
<dbReference type="Gene3D" id="1.20.120.450">
    <property type="entry name" value="dinb family like domain"/>
    <property type="match status" value="1"/>
</dbReference>
<dbReference type="InterPro" id="IPR007837">
    <property type="entry name" value="DinB"/>
</dbReference>
<reference evidence="3 4" key="1">
    <citation type="submission" date="2021-03" db="EMBL/GenBank/DDBJ databases">
        <title>Genomic Encyclopedia of Type Strains, Phase IV (KMG-IV): sequencing the most valuable type-strain genomes for metagenomic binning, comparative biology and taxonomic classification.</title>
        <authorList>
            <person name="Goeker M."/>
        </authorList>
    </citation>
    <scope>NUCLEOTIDE SEQUENCE [LARGE SCALE GENOMIC DNA]</scope>
    <source>
        <strain evidence="3 4">DSM 26806</strain>
    </source>
</reference>
<dbReference type="PANTHER" id="PTHR37302:SF3">
    <property type="entry name" value="DAMAGE-INDUCIBLE PROTEIN DINB"/>
    <property type="match status" value="1"/>
</dbReference>
<accession>A0ABS4JFY6</accession>
<evidence type="ECO:0000256" key="2">
    <source>
        <dbReference type="ARBA" id="ARBA00022723"/>
    </source>
</evidence>
<dbReference type="Pfam" id="PF05163">
    <property type="entry name" value="DinB"/>
    <property type="match status" value="1"/>
</dbReference>
<keyword evidence="4" id="KW-1185">Reference proteome</keyword>
<dbReference type="EMBL" id="JAGGLD010000002">
    <property type="protein sequence ID" value="MBP2000617.1"/>
    <property type="molecule type" value="Genomic_DNA"/>
</dbReference>
<comment type="similarity">
    <text evidence="1">Belongs to the DinB family.</text>
</comment>